<keyword evidence="8" id="KW-0285">Flavoprotein</keyword>
<dbReference type="PANTHER" id="PTHR10851">
    <property type="entry name" value="PYRIDOXINE-5-PHOSPHATE OXIDASE"/>
    <property type="match status" value="1"/>
</dbReference>
<dbReference type="InterPro" id="IPR019576">
    <property type="entry name" value="Pyridoxamine_oxidase_dimer_C"/>
</dbReference>
<dbReference type="Proteomes" id="UP000007797">
    <property type="component" value="Unassembled WGS sequence"/>
</dbReference>
<evidence type="ECO:0000259" key="17">
    <source>
        <dbReference type="Pfam" id="PF01243"/>
    </source>
</evidence>
<organism evidence="19 20">
    <name type="scientific">Cavenderia fasciculata</name>
    <name type="common">Slime mold</name>
    <name type="synonym">Dictyostelium fasciculatum</name>
    <dbReference type="NCBI Taxonomy" id="261658"/>
    <lineage>
        <taxon>Eukaryota</taxon>
        <taxon>Amoebozoa</taxon>
        <taxon>Evosea</taxon>
        <taxon>Eumycetozoa</taxon>
        <taxon>Dictyostelia</taxon>
        <taxon>Acytosteliales</taxon>
        <taxon>Cavenderiaceae</taxon>
        <taxon>Cavenderia</taxon>
    </lineage>
</organism>
<comment type="pathway">
    <text evidence="3">Cofactor metabolism; pyridoxal 5'-phosphate salvage; pyridoxal 5'-phosphate from pyridoxamine 5'-phosphate: step 1/1.</text>
</comment>
<feature type="compositionally biased region" description="Basic and acidic residues" evidence="16">
    <location>
        <begin position="236"/>
        <end position="258"/>
    </location>
</feature>
<dbReference type="Pfam" id="PF01243">
    <property type="entry name" value="PNPOx_N"/>
    <property type="match status" value="1"/>
</dbReference>
<dbReference type="InterPro" id="IPR000659">
    <property type="entry name" value="Pyridox_Oxase"/>
</dbReference>
<keyword evidence="11" id="KW-0664">Pyridoxine biosynthesis</keyword>
<keyword evidence="20" id="KW-1185">Reference proteome</keyword>
<evidence type="ECO:0000256" key="13">
    <source>
        <dbReference type="ARBA" id="ARBA00052947"/>
    </source>
</evidence>
<dbReference type="InterPro" id="IPR019740">
    <property type="entry name" value="Pyridox_Oxase_CS"/>
</dbReference>
<dbReference type="OrthoDB" id="303614at2759"/>
<dbReference type="OMA" id="AYFRTRP"/>
<evidence type="ECO:0000256" key="7">
    <source>
        <dbReference type="ARBA" id="ARBA00012801"/>
    </source>
</evidence>
<dbReference type="GeneID" id="14875254"/>
<dbReference type="NCBIfam" id="TIGR00558">
    <property type="entry name" value="pdxH"/>
    <property type="match status" value="1"/>
</dbReference>
<reference evidence="20" key="1">
    <citation type="journal article" date="2011" name="Genome Res.">
        <title>Phylogeny-wide analysis of social amoeba genomes highlights ancient origins for complex intercellular communication.</title>
        <authorList>
            <person name="Heidel A.J."/>
            <person name="Lawal H.M."/>
            <person name="Felder M."/>
            <person name="Schilde C."/>
            <person name="Helps N.R."/>
            <person name="Tunggal B."/>
            <person name="Rivero F."/>
            <person name="John U."/>
            <person name="Schleicher M."/>
            <person name="Eichinger L."/>
            <person name="Platzer M."/>
            <person name="Noegel A.A."/>
            <person name="Schaap P."/>
            <person name="Gloeckner G."/>
        </authorList>
    </citation>
    <scope>NUCLEOTIDE SEQUENCE [LARGE SCALE GENOMIC DNA]</scope>
    <source>
        <strain evidence="20">SH3</strain>
    </source>
</reference>
<dbReference type="KEGG" id="dfa:DFA_05449"/>
<keyword evidence="9" id="KW-0288">FMN</keyword>
<feature type="domain" description="Pyridoxamine 5'-phosphate oxidase N-terminal" evidence="17">
    <location>
        <begin position="45"/>
        <end position="152"/>
    </location>
</feature>
<dbReference type="GO" id="GO:0008615">
    <property type="term" value="P:pyridoxine biosynthetic process"/>
    <property type="evidence" value="ECO:0007669"/>
    <property type="project" value="UniProtKB-KW"/>
</dbReference>
<accession>F4PL95</accession>
<evidence type="ECO:0000256" key="11">
    <source>
        <dbReference type="ARBA" id="ARBA00023096"/>
    </source>
</evidence>
<comment type="similarity">
    <text evidence="5">Belongs to the pyridoxamine 5'-phosphate oxidase family.</text>
</comment>
<evidence type="ECO:0000256" key="3">
    <source>
        <dbReference type="ARBA" id="ARBA00004738"/>
    </source>
</evidence>
<dbReference type="GO" id="GO:0004733">
    <property type="term" value="F:pyridoxamine phosphate oxidase activity"/>
    <property type="evidence" value="ECO:0007669"/>
    <property type="project" value="UniProtKB-EC"/>
</dbReference>
<dbReference type="UniPathway" id="UPA01068">
    <property type="reaction ID" value="UER00304"/>
</dbReference>
<evidence type="ECO:0000256" key="6">
    <source>
        <dbReference type="ARBA" id="ARBA00011738"/>
    </source>
</evidence>
<evidence type="ECO:0000256" key="1">
    <source>
        <dbReference type="ARBA" id="ARBA00001917"/>
    </source>
</evidence>
<dbReference type="EMBL" id="GL883008">
    <property type="protein sequence ID" value="EGG23317.1"/>
    <property type="molecule type" value="Genomic_DNA"/>
</dbReference>
<name>F4PL95_CACFS</name>
<evidence type="ECO:0000256" key="10">
    <source>
        <dbReference type="ARBA" id="ARBA00023002"/>
    </source>
</evidence>
<dbReference type="InterPro" id="IPR012349">
    <property type="entry name" value="Split_barrel_FMN-bd"/>
</dbReference>
<dbReference type="InterPro" id="IPR011576">
    <property type="entry name" value="Pyridox_Oxase_N"/>
</dbReference>
<evidence type="ECO:0000259" key="18">
    <source>
        <dbReference type="Pfam" id="PF10590"/>
    </source>
</evidence>
<feature type="region of interest" description="Disordered" evidence="16">
    <location>
        <begin position="236"/>
        <end position="274"/>
    </location>
</feature>
<comment type="function">
    <text evidence="2">Catalyzes the oxidation of either pyridoxine 5'-phosphate (PNP) or pyridoxamine 5'-phosphate (PMP) into pyridoxal 5'-phosphate (PLP).</text>
</comment>
<comment type="pathway">
    <text evidence="4">Cofactor metabolism; pyridoxal 5'-phosphate salvage; pyridoxal 5'-phosphate from pyridoxine 5'-phosphate: step 1/1.</text>
</comment>
<proteinExistence type="inferred from homology"/>
<protein>
    <recommendedName>
        <fullName evidence="14">Pyridoxine-5'-phosphate oxidase</fullName>
        <ecNumber evidence="7">1.4.3.5</ecNumber>
    </recommendedName>
    <alternativeName>
        <fullName evidence="15">Pyridoxamine-phosphate oxidase</fullName>
    </alternativeName>
</protein>
<dbReference type="PANTHER" id="PTHR10851:SF0">
    <property type="entry name" value="PYRIDOXINE-5'-PHOSPHATE OXIDASE"/>
    <property type="match status" value="1"/>
</dbReference>
<dbReference type="AlphaFoldDB" id="F4PL95"/>
<comment type="cofactor">
    <cofactor evidence="1">
        <name>FMN</name>
        <dbReference type="ChEBI" id="CHEBI:58210"/>
    </cofactor>
</comment>
<gene>
    <name evidence="19" type="ORF">DFA_05449</name>
</gene>
<comment type="catalytic activity">
    <reaction evidence="13">
        <text>pyridoxine 5'-phosphate + O2 = pyridoxal 5'-phosphate + H2O2</text>
        <dbReference type="Rhea" id="RHEA:15149"/>
        <dbReference type="ChEBI" id="CHEBI:15379"/>
        <dbReference type="ChEBI" id="CHEBI:16240"/>
        <dbReference type="ChEBI" id="CHEBI:58589"/>
        <dbReference type="ChEBI" id="CHEBI:597326"/>
        <dbReference type="EC" id="1.4.3.5"/>
    </reaction>
    <physiologicalReaction direction="left-to-right" evidence="13">
        <dbReference type="Rhea" id="RHEA:15150"/>
    </physiologicalReaction>
</comment>
<dbReference type="FunFam" id="2.30.110.10:FF:000020">
    <property type="entry name" value="PNPO isoform 11"/>
    <property type="match status" value="1"/>
</dbReference>
<evidence type="ECO:0000313" key="19">
    <source>
        <dbReference type="EMBL" id="EGG23317.1"/>
    </source>
</evidence>
<dbReference type="NCBIfam" id="NF004231">
    <property type="entry name" value="PRK05679.1"/>
    <property type="match status" value="1"/>
</dbReference>
<evidence type="ECO:0000256" key="9">
    <source>
        <dbReference type="ARBA" id="ARBA00022643"/>
    </source>
</evidence>
<dbReference type="RefSeq" id="XP_004361168.1">
    <property type="nucleotide sequence ID" value="XM_004361111.1"/>
</dbReference>
<evidence type="ECO:0000256" key="15">
    <source>
        <dbReference type="ARBA" id="ARBA00077914"/>
    </source>
</evidence>
<dbReference type="STRING" id="1054147.F4PL95"/>
<evidence type="ECO:0000256" key="14">
    <source>
        <dbReference type="ARBA" id="ARBA00073441"/>
    </source>
</evidence>
<sequence>MISSPLLSTMREDYRLGTLEEDSVSQNPYKQFDKWFQDELSWKTVKEPNAMHLATCTKDGKPSGRIVLLKYFDQNGFVFFTNYNSRKSHEMIENPYASITFFWNQRQIRIEGTVEKVTREESENYFKTRPKASQLGAWVSKYQSAEVSREELVESQRRLEKQYESTEVPTPEFWGGWRIKPTCFEFWQGKGGRIHDRIKYKTITNNTINGNSNNIISTSATVEITEDLDKLKIISKANEHHQQEEKENGKDQQVKKDSDDNDEYGKWSIKRLYP</sequence>
<comment type="catalytic activity">
    <reaction evidence="12">
        <text>pyridoxamine 5'-phosphate + O2 + H2O = pyridoxal 5'-phosphate + H2O2 + NH4(+)</text>
        <dbReference type="Rhea" id="RHEA:15817"/>
        <dbReference type="ChEBI" id="CHEBI:15377"/>
        <dbReference type="ChEBI" id="CHEBI:15379"/>
        <dbReference type="ChEBI" id="CHEBI:16240"/>
        <dbReference type="ChEBI" id="CHEBI:28938"/>
        <dbReference type="ChEBI" id="CHEBI:58451"/>
        <dbReference type="ChEBI" id="CHEBI:597326"/>
        <dbReference type="EC" id="1.4.3.5"/>
    </reaction>
    <physiologicalReaction direction="left-to-right" evidence="12">
        <dbReference type="Rhea" id="RHEA:15818"/>
    </physiologicalReaction>
</comment>
<feature type="domain" description="Pyridoxine 5'-phosphate oxidase dimerisation C-terminal" evidence="18">
    <location>
        <begin position="174"/>
        <end position="202"/>
    </location>
</feature>
<evidence type="ECO:0000256" key="8">
    <source>
        <dbReference type="ARBA" id="ARBA00022630"/>
    </source>
</evidence>
<evidence type="ECO:0000256" key="2">
    <source>
        <dbReference type="ARBA" id="ARBA00003691"/>
    </source>
</evidence>
<evidence type="ECO:0000256" key="16">
    <source>
        <dbReference type="SAM" id="MobiDB-lite"/>
    </source>
</evidence>
<dbReference type="SUPFAM" id="SSF50475">
    <property type="entry name" value="FMN-binding split barrel"/>
    <property type="match status" value="1"/>
</dbReference>
<dbReference type="Gene3D" id="2.30.110.10">
    <property type="entry name" value="Electron Transport, Fmn-binding Protein, Chain A"/>
    <property type="match status" value="1"/>
</dbReference>
<evidence type="ECO:0000256" key="12">
    <source>
        <dbReference type="ARBA" id="ARBA00050530"/>
    </source>
</evidence>
<evidence type="ECO:0000256" key="5">
    <source>
        <dbReference type="ARBA" id="ARBA00007301"/>
    </source>
</evidence>
<keyword evidence="10" id="KW-0560">Oxidoreductase</keyword>
<dbReference type="EC" id="1.4.3.5" evidence="7"/>
<dbReference type="PROSITE" id="PS01064">
    <property type="entry name" value="PYRIDOX_OXIDASE"/>
    <property type="match status" value="1"/>
</dbReference>
<comment type="subunit">
    <text evidence="6">Homodimer.</text>
</comment>
<dbReference type="HAMAP" id="MF_01629">
    <property type="entry name" value="PdxH"/>
    <property type="match status" value="1"/>
</dbReference>
<evidence type="ECO:0000313" key="20">
    <source>
        <dbReference type="Proteomes" id="UP000007797"/>
    </source>
</evidence>
<dbReference type="Pfam" id="PF10590">
    <property type="entry name" value="PNP_phzG_C"/>
    <property type="match status" value="1"/>
</dbReference>
<evidence type="ECO:0000256" key="4">
    <source>
        <dbReference type="ARBA" id="ARBA00005037"/>
    </source>
</evidence>
<dbReference type="GO" id="GO:0010181">
    <property type="term" value="F:FMN binding"/>
    <property type="evidence" value="ECO:0007669"/>
    <property type="project" value="InterPro"/>
</dbReference>